<reference evidence="1" key="1">
    <citation type="submission" date="2024-07" db="EMBL/GenBank/DDBJ databases">
        <title>Genome Analysis of a Potential Novel Vibrio Species Secreting pH- and Thermo-stable Alginate Lyase and its Application in Producing Alginate Oligosaccharides.</title>
        <authorList>
            <person name="Huang H."/>
            <person name="Bao K."/>
        </authorList>
    </citation>
    <scope>NUCLEOTIDE SEQUENCE</scope>
    <source>
        <strain evidence="1">HB236076</strain>
    </source>
</reference>
<proteinExistence type="predicted"/>
<dbReference type="EMBL" id="CP162601">
    <property type="protein sequence ID" value="XDK25434.1"/>
    <property type="molecule type" value="Genomic_DNA"/>
</dbReference>
<dbReference type="AlphaFoldDB" id="A0AB39HGV4"/>
<organism evidence="1">
    <name type="scientific">Vibrio sp. HB236076</name>
    <dbReference type="NCBI Taxonomy" id="3232307"/>
    <lineage>
        <taxon>Bacteria</taxon>
        <taxon>Pseudomonadati</taxon>
        <taxon>Pseudomonadota</taxon>
        <taxon>Gammaproteobacteria</taxon>
        <taxon>Vibrionales</taxon>
        <taxon>Vibrionaceae</taxon>
        <taxon>Vibrio</taxon>
    </lineage>
</organism>
<name>A0AB39HGV4_9VIBR</name>
<evidence type="ECO:0008006" key="2">
    <source>
        <dbReference type="Google" id="ProtNLM"/>
    </source>
</evidence>
<dbReference type="KEGG" id="vih:AB0763_01945"/>
<dbReference type="RefSeq" id="WP_306102101.1">
    <property type="nucleotide sequence ID" value="NZ_CP162601.1"/>
</dbReference>
<evidence type="ECO:0000313" key="1">
    <source>
        <dbReference type="EMBL" id="XDK25434.1"/>
    </source>
</evidence>
<dbReference type="Gene3D" id="2.60.120.260">
    <property type="entry name" value="Galactose-binding domain-like"/>
    <property type="match status" value="1"/>
</dbReference>
<dbReference type="InterPro" id="IPR008979">
    <property type="entry name" value="Galactose-bd-like_sf"/>
</dbReference>
<accession>A0AB39HGV4</accession>
<gene>
    <name evidence="1" type="ORF">AB0763_01945</name>
</gene>
<protein>
    <recommendedName>
        <fullName evidence="2">Beta-galactosidase</fullName>
    </recommendedName>
</protein>
<dbReference type="SUPFAM" id="SSF49785">
    <property type="entry name" value="Galactose-binding domain-like"/>
    <property type="match status" value="1"/>
</dbReference>
<sequence length="284" mass="32374">MQYSLATSWQLEAIGDTVMPRVEVDFPNTFVNVLPETVTAQQLEQCEWYLSRDFTVDEALLTRFSSVELVLGGIDYPVEVRLNGMALFDYPVGVPEVRKEIYQALHLGNNRLEILFVEPDDEDVWFGDHEIDSQREPQQKVPVTDECEPNQYKSLYLKGMWLAPYLNCSHQLHLNQISVEQIWHHGLGCEVKIQVQFSATEIGMQLHTAHIRFGAMSYCLPVDVRSGTVSAIFHLDAPRQVAAHNTSIEDATYPFAVDLDGQHFEAFVTLVKDAERRVFRLGES</sequence>